<proteinExistence type="predicted"/>
<protein>
    <submittedName>
        <fullName evidence="2">Uncharacterized protein</fullName>
    </submittedName>
</protein>
<feature type="compositionally biased region" description="Low complexity" evidence="1">
    <location>
        <begin position="113"/>
        <end position="128"/>
    </location>
</feature>
<dbReference type="AlphaFoldDB" id="A0A3N4HM21"/>
<evidence type="ECO:0000313" key="3">
    <source>
        <dbReference type="Proteomes" id="UP000275078"/>
    </source>
</evidence>
<feature type="compositionally biased region" description="Basic and acidic residues" evidence="1">
    <location>
        <begin position="60"/>
        <end position="70"/>
    </location>
</feature>
<accession>A0A3N4HM21</accession>
<organism evidence="2 3">
    <name type="scientific">Ascobolus immersus RN42</name>
    <dbReference type="NCBI Taxonomy" id="1160509"/>
    <lineage>
        <taxon>Eukaryota</taxon>
        <taxon>Fungi</taxon>
        <taxon>Dikarya</taxon>
        <taxon>Ascomycota</taxon>
        <taxon>Pezizomycotina</taxon>
        <taxon>Pezizomycetes</taxon>
        <taxon>Pezizales</taxon>
        <taxon>Ascobolaceae</taxon>
        <taxon>Ascobolus</taxon>
    </lineage>
</organism>
<gene>
    <name evidence="2" type="ORF">BJ508DRAFT_332644</name>
</gene>
<dbReference type="Proteomes" id="UP000275078">
    <property type="component" value="Unassembled WGS sequence"/>
</dbReference>
<evidence type="ECO:0000313" key="2">
    <source>
        <dbReference type="EMBL" id="RPA74872.1"/>
    </source>
</evidence>
<reference evidence="2 3" key="1">
    <citation type="journal article" date="2018" name="Nat. Ecol. Evol.">
        <title>Pezizomycetes genomes reveal the molecular basis of ectomycorrhizal truffle lifestyle.</title>
        <authorList>
            <person name="Murat C."/>
            <person name="Payen T."/>
            <person name="Noel B."/>
            <person name="Kuo A."/>
            <person name="Morin E."/>
            <person name="Chen J."/>
            <person name="Kohler A."/>
            <person name="Krizsan K."/>
            <person name="Balestrini R."/>
            <person name="Da Silva C."/>
            <person name="Montanini B."/>
            <person name="Hainaut M."/>
            <person name="Levati E."/>
            <person name="Barry K.W."/>
            <person name="Belfiori B."/>
            <person name="Cichocki N."/>
            <person name="Clum A."/>
            <person name="Dockter R.B."/>
            <person name="Fauchery L."/>
            <person name="Guy J."/>
            <person name="Iotti M."/>
            <person name="Le Tacon F."/>
            <person name="Lindquist E.A."/>
            <person name="Lipzen A."/>
            <person name="Malagnac F."/>
            <person name="Mello A."/>
            <person name="Molinier V."/>
            <person name="Miyauchi S."/>
            <person name="Poulain J."/>
            <person name="Riccioni C."/>
            <person name="Rubini A."/>
            <person name="Sitrit Y."/>
            <person name="Splivallo R."/>
            <person name="Traeger S."/>
            <person name="Wang M."/>
            <person name="Zifcakova L."/>
            <person name="Wipf D."/>
            <person name="Zambonelli A."/>
            <person name="Paolocci F."/>
            <person name="Nowrousian M."/>
            <person name="Ottonello S."/>
            <person name="Baldrian P."/>
            <person name="Spatafora J.W."/>
            <person name="Henrissat B."/>
            <person name="Nagy L.G."/>
            <person name="Aury J.M."/>
            <person name="Wincker P."/>
            <person name="Grigoriev I.V."/>
            <person name="Bonfante P."/>
            <person name="Martin F.M."/>
        </authorList>
    </citation>
    <scope>NUCLEOTIDE SEQUENCE [LARGE SCALE GENOMIC DNA]</scope>
    <source>
        <strain evidence="2 3">RN42</strain>
    </source>
</reference>
<feature type="region of interest" description="Disordered" evidence="1">
    <location>
        <begin position="38"/>
        <end position="136"/>
    </location>
</feature>
<dbReference type="EMBL" id="ML119778">
    <property type="protein sequence ID" value="RPA74872.1"/>
    <property type="molecule type" value="Genomic_DNA"/>
</dbReference>
<evidence type="ECO:0000256" key="1">
    <source>
        <dbReference type="SAM" id="MobiDB-lite"/>
    </source>
</evidence>
<keyword evidence="3" id="KW-1185">Reference proteome</keyword>
<name>A0A3N4HM21_ASCIM</name>
<sequence>MCSRAFTSSTKKLTNARKQLDDLCIATGSTFCFHEQTKIHQGDESESGSSDGNDEEDVEEPHNVVEIHSDDYDEEDDGFNDGFYEAPASPTPIRKKSQPLDWPGASQKQKPPSSTLTTSNTVTKTKSSGLGSIFGSPMDELPPVSYSLHQTSLRPTRALMTPPATMTHVYTL</sequence>